<organism evidence="3 4">
    <name type="scientific">Catenuloplanes nepalensis</name>
    <dbReference type="NCBI Taxonomy" id="587533"/>
    <lineage>
        <taxon>Bacteria</taxon>
        <taxon>Bacillati</taxon>
        <taxon>Actinomycetota</taxon>
        <taxon>Actinomycetes</taxon>
        <taxon>Micromonosporales</taxon>
        <taxon>Micromonosporaceae</taxon>
        <taxon>Catenuloplanes</taxon>
    </lineage>
</organism>
<name>A0ABT9MMY4_9ACTN</name>
<accession>A0ABT9MMY4</accession>
<evidence type="ECO:0000256" key="2">
    <source>
        <dbReference type="SAM" id="Phobius"/>
    </source>
</evidence>
<keyword evidence="2" id="KW-0472">Membrane</keyword>
<protein>
    <submittedName>
        <fullName evidence="3">Uncharacterized protein</fullName>
    </submittedName>
</protein>
<feature type="transmembrane region" description="Helical" evidence="2">
    <location>
        <begin position="44"/>
        <end position="66"/>
    </location>
</feature>
<sequence length="432" mass="43786">MNIGNEEEEARRMLAPLAEEPSADPKVDVDETMRVGTRRRRTRMVAGGATFAAVLAVTAGVGFATLPGAGGSGGGMPFAAGPSEAPALPGAGSFAPEGKDCVTADFVWRDVTPWATDRTGRWTLAMAGKYQAPVLLENGKQVAELSMDGVGAGGELIPAQVNSAGSVAAWSYTGGEASKAWVFNGGTGTQLKGTDAQATAISENGVLGGKANEKPVVWASPAAEPAALKLPEGYKSGEVVGLGDDGRTVVGTIGTGRTTEITWSDSSGTGAIWASADAAPELLPLPEGAEWVRPTAARGDWVVGLVSDGSAFRYNIAEKELDTLPGQIVWPVAVTSDGAVAGTTVTAPIVFSRGTGAVVLVGDEVRTVRPGDPEGSLYTLGGLTDDLEVIGYMMPPSPTGVLPLPSNGVAPSAEPETDGATSTGQAFAATCS</sequence>
<comment type="caution">
    <text evidence="3">The sequence shown here is derived from an EMBL/GenBank/DDBJ whole genome shotgun (WGS) entry which is preliminary data.</text>
</comment>
<gene>
    <name evidence="3" type="ORF">J2S43_001160</name>
</gene>
<proteinExistence type="predicted"/>
<feature type="compositionally biased region" description="Polar residues" evidence="1">
    <location>
        <begin position="419"/>
        <end position="432"/>
    </location>
</feature>
<dbReference type="RefSeq" id="WP_306827511.1">
    <property type="nucleotide sequence ID" value="NZ_JAUSRA010000001.1"/>
</dbReference>
<feature type="region of interest" description="Disordered" evidence="1">
    <location>
        <begin position="404"/>
        <end position="432"/>
    </location>
</feature>
<dbReference type="Proteomes" id="UP001240984">
    <property type="component" value="Unassembled WGS sequence"/>
</dbReference>
<keyword evidence="2" id="KW-1133">Transmembrane helix</keyword>
<dbReference type="EMBL" id="JAUSRA010000001">
    <property type="protein sequence ID" value="MDP9792648.1"/>
    <property type="molecule type" value="Genomic_DNA"/>
</dbReference>
<feature type="region of interest" description="Disordered" evidence="1">
    <location>
        <begin position="1"/>
        <end position="25"/>
    </location>
</feature>
<evidence type="ECO:0000313" key="4">
    <source>
        <dbReference type="Proteomes" id="UP001240984"/>
    </source>
</evidence>
<reference evidence="3 4" key="1">
    <citation type="submission" date="2023-07" db="EMBL/GenBank/DDBJ databases">
        <title>Sequencing the genomes of 1000 actinobacteria strains.</title>
        <authorList>
            <person name="Klenk H.-P."/>
        </authorList>
    </citation>
    <scope>NUCLEOTIDE SEQUENCE [LARGE SCALE GENOMIC DNA]</scope>
    <source>
        <strain evidence="3 4">DSM 44710</strain>
    </source>
</reference>
<evidence type="ECO:0000256" key="1">
    <source>
        <dbReference type="SAM" id="MobiDB-lite"/>
    </source>
</evidence>
<evidence type="ECO:0000313" key="3">
    <source>
        <dbReference type="EMBL" id="MDP9792648.1"/>
    </source>
</evidence>
<keyword evidence="2" id="KW-0812">Transmembrane</keyword>
<keyword evidence="4" id="KW-1185">Reference proteome</keyword>